<dbReference type="HOGENOM" id="CLU_500254_0_0_2"/>
<dbReference type="STRING" id="679926.Mpet_1228"/>
<organism evidence="1 2">
    <name type="scientific">Methanolacinia petrolearia (strain DSM 11571 / OCM 486 / SEBR 4847)</name>
    <name type="common">Methanoplanus petrolearius</name>
    <dbReference type="NCBI Taxonomy" id="679926"/>
    <lineage>
        <taxon>Archaea</taxon>
        <taxon>Methanobacteriati</taxon>
        <taxon>Methanobacteriota</taxon>
        <taxon>Stenosarchaea group</taxon>
        <taxon>Methanomicrobia</taxon>
        <taxon>Methanomicrobiales</taxon>
        <taxon>Methanomicrobiaceae</taxon>
        <taxon>Methanolacinia</taxon>
    </lineage>
</organism>
<evidence type="ECO:0000313" key="1">
    <source>
        <dbReference type="EMBL" id="ADN35989.1"/>
    </source>
</evidence>
<gene>
    <name evidence="1" type="ordered locus">Mpet_1228</name>
</gene>
<dbReference type="GeneID" id="9743694"/>
<dbReference type="OrthoDB" id="107838at2157"/>
<evidence type="ECO:0000313" key="2">
    <source>
        <dbReference type="Proteomes" id="UP000006565"/>
    </source>
</evidence>
<dbReference type="AlphaFoldDB" id="E1RDN6"/>
<dbReference type="EMBL" id="CP002117">
    <property type="protein sequence ID" value="ADN35989.1"/>
    <property type="molecule type" value="Genomic_DNA"/>
</dbReference>
<accession>E1RDN6</accession>
<dbReference type="KEGG" id="mpi:Mpet_1228"/>
<dbReference type="Proteomes" id="UP000006565">
    <property type="component" value="Chromosome"/>
</dbReference>
<reference evidence="1 2" key="1">
    <citation type="journal article" date="2010" name="Stand. Genomic Sci.">
        <title>Complete genome sequence of Methanoplanus petrolearius type strain (SEBR 4847).</title>
        <authorList>
            <person name="Brambilla E."/>
            <person name="Djao O.D."/>
            <person name="Daligault H."/>
            <person name="Lapidus A."/>
            <person name="Lucas S."/>
            <person name="Hammon N."/>
            <person name="Nolan M."/>
            <person name="Tice H."/>
            <person name="Cheng J.F."/>
            <person name="Han C."/>
            <person name="Tapia R."/>
            <person name="Goodwin L."/>
            <person name="Pitluck S."/>
            <person name="Liolios K."/>
            <person name="Ivanova N."/>
            <person name="Mavromatis K."/>
            <person name="Mikhailova N."/>
            <person name="Pati A."/>
            <person name="Chen A."/>
            <person name="Palaniappan K."/>
            <person name="Land M."/>
            <person name="Hauser L."/>
            <person name="Chang Y.J."/>
            <person name="Jeffries C.D."/>
            <person name="Rohde M."/>
            <person name="Spring S."/>
            <person name="Sikorski J."/>
            <person name="Goker M."/>
            <person name="Woyke T."/>
            <person name="Bristow J."/>
            <person name="Eisen J.A."/>
            <person name="Markowitz V."/>
            <person name="Hugenholtz P."/>
            <person name="Kyrpides N.C."/>
            <person name="Klenk H.P."/>
        </authorList>
    </citation>
    <scope>NUCLEOTIDE SEQUENCE [LARGE SCALE GENOMIC DNA]</scope>
    <source>
        <strain evidence="2">DSM 11571 / OCM 486 / SEBR 4847</strain>
    </source>
</reference>
<keyword evidence="2" id="KW-1185">Reference proteome</keyword>
<protein>
    <submittedName>
        <fullName evidence="1">Uncharacterized protein</fullName>
    </submittedName>
</protein>
<proteinExistence type="predicted"/>
<sequence precursor="true">MSRIIPEIVRATIFILLLFSIAYPAGADVPDENVSDAPLFPEISGLFSAISDLIFNTSSDGETGNGGSGDNDILETIESINLVKYEDRGLDGDIGEYIKENINSSISQEIFEGKSDLQRDLYILLSESRSYPDGFSTDGFEIFIYPLVTDDDLSSPSSLSRPNGLKITLYVYSISEPDGKTIQVYEKYSTDIIREIYEAGYGDEFGTIYLKFIDMDSGDEILHLALDASDSEENRKYWTSPSSYIGVDGWSKVKLNNEYGIAYYEDNTNRIWMDPEDYLIPDDYQDEDPDSSGENVISYDPLLTNSISASYDKIVSMVDEIGEHCNNGERDQVISTANDLGDYLYKLKKNINEIPVSSNFYGMKSQYLNALELISDASSEYWHFSIYHDSDSLSGASEDSVAGLSILNSLLDETGGAPVDIDALDRPSEKNTLINTYSMFDTFHYRDSSGSNDISFQVDNWNLRNSLLTKNVLTGEQETISSEYNTIFLVVTVDFTHLGYRGGGPEQIVTPPGSSFKLQYGGTDYAPLDISDYLENSGEPYQSKKVERREIYKSVLVFEIENNPGQTFDDEDTYLSVDLGDYGVQTWSLEKPE</sequence>
<dbReference type="RefSeq" id="WP_013329167.1">
    <property type="nucleotide sequence ID" value="NC_014507.1"/>
</dbReference>
<name>E1RDN6_METP4</name>
<dbReference type="eggNOG" id="arCOG12352">
    <property type="taxonomic scope" value="Archaea"/>
</dbReference>